<evidence type="ECO:0000256" key="1">
    <source>
        <dbReference type="ARBA" id="ARBA00000213"/>
    </source>
</evidence>
<comment type="catalytic activity">
    <reaction evidence="1">
        <text>ATP-independent breakage of single-stranded DNA, followed by passage and rejoining.</text>
        <dbReference type="EC" id="5.6.2.1"/>
    </reaction>
</comment>
<comment type="similarity">
    <text evidence="2">Belongs to the type IB topoisomerase family.</text>
</comment>
<dbReference type="InterPro" id="IPR014711">
    <property type="entry name" value="TopoI_cat_a-hlx-sub_euk"/>
</dbReference>
<sequence>MTLTPEQIKNALTEPEMAAHLADLVYIQDEHLSIYRKKYGKGFTYLINNKDRVTDKKELKRIKSLVIPPGWSDVRISGIENGHLQSVGRDDKGRKVYRYHDLWNVLRNQTKFFKMSAFAKALPNIRIQLEKDLELSGMPLNKCLAIVLSVMDATHIRVGNEQYARKNKTYGLSTLRTKHLDETDDGVEFHFKGKKGVQQTKSIIDADLVELIHQCEEIPGWELFQYYDEQGKHHGIDSGMINDYIHRIGGEIFTAKDFRTWGATTTFFETMLELPEPEKEKEVDKNILKGYDAAAEELGNTRAVCRQYYVHPEVPNIYKDGNFEPYRKKAKTYKDKNHLTATERCVKEIIQNFEIEFKVKE</sequence>
<evidence type="ECO:0000259" key="7">
    <source>
        <dbReference type="Pfam" id="PF01028"/>
    </source>
</evidence>
<dbReference type="AlphaFoldDB" id="A0A2S9WU98"/>
<dbReference type="OrthoDB" id="9778962at2"/>
<dbReference type="GO" id="GO:0003677">
    <property type="term" value="F:DNA binding"/>
    <property type="evidence" value="ECO:0007669"/>
    <property type="project" value="UniProtKB-KW"/>
</dbReference>
<evidence type="ECO:0000256" key="4">
    <source>
        <dbReference type="ARBA" id="ARBA00023029"/>
    </source>
</evidence>
<dbReference type="EC" id="5.6.2.1" evidence="3"/>
<protein>
    <recommendedName>
        <fullName evidence="3">DNA topoisomerase</fullName>
        <ecNumber evidence="3">5.6.2.1</ecNumber>
    </recommendedName>
</protein>
<keyword evidence="4" id="KW-0799">Topoisomerase</keyword>
<dbReference type="InterPro" id="IPR011010">
    <property type="entry name" value="DNA_brk_join_enz"/>
</dbReference>
<dbReference type="GO" id="GO:0003917">
    <property type="term" value="F:DNA topoisomerase type I (single strand cut, ATP-independent) activity"/>
    <property type="evidence" value="ECO:0007669"/>
    <property type="project" value="UniProtKB-EC"/>
</dbReference>
<organism evidence="9 10">
    <name type="scientific">Nonlabens agnitus</name>
    <dbReference type="NCBI Taxonomy" id="870484"/>
    <lineage>
        <taxon>Bacteria</taxon>
        <taxon>Pseudomonadati</taxon>
        <taxon>Bacteroidota</taxon>
        <taxon>Flavobacteriia</taxon>
        <taxon>Flavobacteriales</taxon>
        <taxon>Flavobacteriaceae</taxon>
        <taxon>Nonlabens</taxon>
    </lineage>
</organism>
<feature type="domain" description="DNA topoisomerase IB N-terminal" evidence="8">
    <location>
        <begin position="42"/>
        <end position="90"/>
    </location>
</feature>
<feature type="domain" description="DNA topoisomerase I catalytic core eukaryotic-type" evidence="7">
    <location>
        <begin position="107"/>
        <end position="314"/>
    </location>
</feature>
<evidence type="ECO:0000313" key="9">
    <source>
        <dbReference type="EMBL" id="PRP67044.1"/>
    </source>
</evidence>
<dbReference type="GO" id="GO:0006265">
    <property type="term" value="P:DNA topological change"/>
    <property type="evidence" value="ECO:0007669"/>
    <property type="project" value="InterPro"/>
</dbReference>
<dbReference type="Gene3D" id="3.30.66.10">
    <property type="entry name" value="DNA topoisomerase I domain"/>
    <property type="match status" value="1"/>
</dbReference>
<dbReference type="InterPro" id="IPR013500">
    <property type="entry name" value="TopoI_cat_euk"/>
</dbReference>
<dbReference type="RefSeq" id="WP_105982820.1">
    <property type="nucleotide sequence ID" value="NZ_MQUC01000003.1"/>
</dbReference>
<dbReference type="Pfam" id="PF01028">
    <property type="entry name" value="Topoisom_I"/>
    <property type="match status" value="1"/>
</dbReference>
<dbReference type="InterPro" id="IPR001631">
    <property type="entry name" value="TopoI"/>
</dbReference>
<dbReference type="Pfam" id="PF21338">
    <property type="entry name" value="Top1B_N_bact"/>
    <property type="match status" value="1"/>
</dbReference>
<dbReference type="InterPro" id="IPR049331">
    <property type="entry name" value="Top1B_N_bact"/>
</dbReference>
<dbReference type="Gene3D" id="1.10.132.120">
    <property type="match status" value="1"/>
</dbReference>
<evidence type="ECO:0000259" key="8">
    <source>
        <dbReference type="Pfam" id="PF21338"/>
    </source>
</evidence>
<dbReference type="PRINTS" id="PR00416">
    <property type="entry name" value="EUTPISMRASEI"/>
</dbReference>
<evidence type="ECO:0000256" key="6">
    <source>
        <dbReference type="ARBA" id="ARBA00023235"/>
    </source>
</evidence>
<name>A0A2S9WU98_9FLAO</name>
<evidence type="ECO:0000313" key="10">
    <source>
        <dbReference type="Proteomes" id="UP000239532"/>
    </source>
</evidence>
<evidence type="ECO:0000256" key="2">
    <source>
        <dbReference type="ARBA" id="ARBA00006645"/>
    </source>
</evidence>
<dbReference type="SUPFAM" id="SSF55869">
    <property type="entry name" value="DNA topoisomerase I domain"/>
    <property type="match status" value="1"/>
</dbReference>
<comment type="caution">
    <text evidence="9">The sequence shown here is derived from an EMBL/GenBank/DDBJ whole genome shotgun (WGS) entry which is preliminary data.</text>
</comment>
<dbReference type="Proteomes" id="UP000239532">
    <property type="component" value="Unassembled WGS sequence"/>
</dbReference>
<keyword evidence="6 9" id="KW-0413">Isomerase</keyword>
<dbReference type="InterPro" id="IPR035447">
    <property type="entry name" value="DNA_topo_I_N_sf"/>
</dbReference>
<gene>
    <name evidence="9" type="ORF">BST86_07985</name>
</gene>
<dbReference type="SUPFAM" id="SSF56349">
    <property type="entry name" value="DNA breaking-rejoining enzymes"/>
    <property type="match status" value="1"/>
</dbReference>
<dbReference type="EMBL" id="MQUC01000003">
    <property type="protein sequence ID" value="PRP67044.1"/>
    <property type="molecule type" value="Genomic_DNA"/>
</dbReference>
<keyword evidence="5" id="KW-0238">DNA-binding</keyword>
<evidence type="ECO:0000256" key="5">
    <source>
        <dbReference type="ARBA" id="ARBA00023125"/>
    </source>
</evidence>
<dbReference type="PROSITE" id="PS52038">
    <property type="entry name" value="TOPO_IB_2"/>
    <property type="match status" value="1"/>
</dbReference>
<reference evidence="9 10" key="1">
    <citation type="submission" date="2016-11" db="EMBL/GenBank/DDBJ databases">
        <title>Trade-off between light-utilization and light-protection in marine flavobacteria.</title>
        <authorList>
            <person name="Kumagai Y."/>
        </authorList>
    </citation>
    <scope>NUCLEOTIDE SEQUENCE [LARGE SCALE GENOMIC DNA]</scope>
    <source>
        <strain evidence="9 10">JCM 17109</strain>
    </source>
</reference>
<keyword evidence="10" id="KW-1185">Reference proteome</keyword>
<evidence type="ECO:0000256" key="3">
    <source>
        <dbReference type="ARBA" id="ARBA00012891"/>
    </source>
</evidence>
<proteinExistence type="inferred from homology"/>
<accession>A0A2S9WU98</accession>
<dbReference type="Gene3D" id="3.90.15.10">
    <property type="entry name" value="Topoisomerase I, Chain A, domain 3"/>
    <property type="match status" value="1"/>
</dbReference>